<organism evidence="2 3">
    <name type="scientific">Lachancea meyersii CBS 8951</name>
    <dbReference type="NCBI Taxonomy" id="1266667"/>
    <lineage>
        <taxon>Eukaryota</taxon>
        <taxon>Fungi</taxon>
        <taxon>Dikarya</taxon>
        <taxon>Ascomycota</taxon>
        <taxon>Saccharomycotina</taxon>
        <taxon>Saccharomycetes</taxon>
        <taxon>Saccharomycetales</taxon>
        <taxon>Saccharomycetaceae</taxon>
        <taxon>Lachancea</taxon>
    </lineage>
</organism>
<gene>
    <name evidence="2" type="ORF">LAME_0D04830G</name>
</gene>
<dbReference type="Proteomes" id="UP000191144">
    <property type="component" value="Chromosome D"/>
</dbReference>
<feature type="compositionally biased region" description="Acidic residues" evidence="1">
    <location>
        <begin position="139"/>
        <end position="150"/>
    </location>
</feature>
<dbReference type="SUPFAM" id="SSF52047">
    <property type="entry name" value="RNI-like"/>
    <property type="match status" value="1"/>
</dbReference>
<dbReference type="OrthoDB" id="1924287at2759"/>
<feature type="compositionally biased region" description="Basic and acidic residues" evidence="1">
    <location>
        <begin position="129"/>
        <end position="138"/>
    </location>
</feature>
<dbReference type="Gene3D" id="3.80.10.10">
    <property type="entry name" value="Ribonuclease Inhibitor"/>
    <property type="match status" value="3"/>
</dbReference>
<dbReference type="SMART" id="SM00367">
    <property type="entry name" value="LRR_CC"/>
    <property type="match status" value="5"/>
</dbReference>
<dbReference type="GO" id="GO:0019005">
    <property type="term" value="C:SCF ubiquitin ligase complex"/>
    <property type="evidence" value="ECO:0007669"/>
    <property type="project" value="TreeGrafter"/>
</dbReference>
<evidence type="ECO:0000256" key="1">
    <source>
        <dbReference type="SAM" id="MobiDB-lite"/>
    </source>
</evidence>
<dbReference type="AlphaFoldDB" id="A0A1G4J8J0"/>
<dbReference type="InterPro" id="IPR032675">
    <property type="entry name" value="LRR_dom_sf"/>
</dbReference>
<proteinExistence type="predicted"/>
<name>A0A1G4J8J0_9SACH</name>
<feature type="compositionally biased region" description="Basic residues" evidence="1">
    <location>
        <begin position="1"/>
        <end position="10"/>
    </location>
</feature>
<evidence type="ECO:0000313" key="3">
    <source>
        <dbReference type="Proteomes" id="UP000191144"/>
    </source>
</evidence>
<feature type="compositionally biased region" description="Basic and acidic residues" evidence="1">
    <location>
        <begin position="45"/>
        <end position="60"/>
    </location>
</feature>
<feature type="compositionally biased region" description="Acidic residues" evidence="1">
    <location>
        <begin position="84"/>
        <end position="104"/>
    </location>
</feature>
<feature type="region of interest" description="Disordered" evidence="1">
    <location>
        <begin position="1"/>
        <end position="24"/>
    </location>
</feature>
<dbReference type="GO" id="GO:0031146">
    <property type="term" value="P:SCF-dependent proteasomal ubiquitin-dependent protein catabolic process"/>
    <property type="evidence" value="ECO:0007669"/>
    <property type="project" value="TreeGrafter"/>
</dbReference>
<feature type="region of interest" description="Disordered" evidence="1">
    <location>
        <begin position="43"/>
        <end position="193"/>
    </location>
</feature>
<reference evidence="3" key="1">
    <citation type="submission" date="2016-03" db="EMBL/GenBank/DDBJ databases">
        <authorList>
            <person name="Devillers Hugo."/>
        </authorList>
    </citation>
    <scope>NUCLEOTIDE SEQUENCE [LARGE SCALE GENOMIC DNA]</scope>
</reference>
<protein>
    <submittedName>
        <fullName evidence="2">LAME_0D04830g1_1</fullName>
    </submittedName>
</protein>
<evidence type="ECO:0000313" key="2">
    <source>
        <dbReference type="EMBL" id="SCU86174.1"/>
    </source>
</evidence>
<accession>A0A1G4J8J0</accession>
<dbReference type="PANTHER" id="PTHR13318">
    <property type="entry name" value="PARTNER OF PAIRED, ISOFORM B-RELATED"/>
    <property type="match status" value="1"/>
</dbReference>
<sequence>MYRGRNRPRGKASEDNQVRGPNSALTQFLKEQGINAESIRQKWLKSREKDKEESNGKVKSEDEDESVSIAKPATKSRRRAIEISSDDDDDDDIDYDDESEEAEGDSMTSGVDNDENKDQVESSASIRSAESRLKRFAVDAEDSDEAEYDEGMSSRTVSETPVIEISQEQLEQKLKKSRQQLQQRKRKKKRAAELLDRKTRRISTLQDTCIAQISANISRLQQNTNSSDESISAQIRDTLGGLSTQNMNKLARTLSKNRALNDHTLQLFLRTELQTLAFHDCSRLSYEGYKLLAIFAPHLSELSLQMCGQLNNEALLYIAEKLPKLAALDLDGPFLINEETWDRFFTRMRGRLKSFHVSNTHRFTNHSLESLFRNCGDTLVSLRLCRLDDVSDYSIIPRCLKVRNFERLALEHPSKEEYVTDDVVGAIVTAAGRKLKHLNLNGCTALTDTTIVNLKEALSKNEGAESILESLELEELDQISTDAMVHLFSQVPMPQLKVCSLKRCLLLEDMAVTELFLNKAGEKLVALTLNSLKEVKGECFEAMSCPNLERLDIGFMGCANDTLVKELGDRNPKLEILEVFGNNLVTGKAEIRSGLTVIGRQSDTL</sequence>
<dbReference type="EMBL" id="LT598482">
    <property type="protein sequence ID" value="SCU86174.1"/>
    <property type="molecule type" value="Genomic_DNA"/>
</dbReference>
<dbReference type="PANTHER" id="PTHR13318:SF190">
    <property type="entry name" value="PARTNER OF PAIRED, ISOFORM B"/>
    <property type="match status" value="1"/>
</dbReference>
<feature type="compositionally biased region" description="Basic residues" evidence="1">
    <location>
        <begin position="175"/>
        <end position="190"/>
    </location>
</feature>
<dbReference type="InterPro" id="IPR006553">
    <property type="entry name" value="Leu-rich_rpt_Cys-con_subtyp"/>
</dbReference>
<keyword evidence="3" id="KW-1185">Reference proteome</keyword>